<evidence type="ECO:0000256" key="12">
    <source>
        <dbReference type="ARBA" id="ARBA00023136"/>
    </source>
</evidence>
<evidence type="ECO:0000256" key="2">
    <source>
        <dbReference type="ARBA" id="ARBA00004651"/>
    </source>
</evidence>
<keyword evidence="7" id="KW-0479">Metal-binding</keyword>
<evidence type="ECO:0000256" key="10">
    <source>
        <dbReference type="ARBA" id="ARBA00022989"/>
    </source>
</evidence>
<comment type="subcellular location">
    <subcellularLocation>
        <location evidence="2">Cell membrane</location>
        <topology evidence="2">Multi-pass membrane protein</topology>
    </subcellularLocation>
</comment>
<dbReference type="Proteomes" id="UP001501444">
    <property type="component" value="Unassembled WGS sequence"/>
</dbReference>
<evidence type="ECO:0000256" key="1">
    <source>
        <dbReference type="ARBA" id="ARBA00001947"/>
    </source>
</evidence>
<evidence type="ECO:0000256" key="6">
    <source>
        <dbReference type="ARBA" id="ARBA00022692"/>
    </source>
</evidence>
<gene>
    <name evidence="14" type="ORF">GCM10010170_004090</name>
</gene>
<dbReference type="GO" id="GO:0006508">
    <property type="term" value="P:proteolysis"/>
    <property type="evidence" value="ECO:0007669"/>
    <property type="project" value="UniProtKB-KW"/>
</dbReference>
<dbReference type="RefSeq" id="WP_344610445.1">
    <property type="nucleotide sequence ID" value="NZ_BAAARV010000004.1"/>
</dbReference>
<evidence type="ECO:0000256" key="4">
    <source>
        <dbReference type="ARBA" id="ARBA00022475"/>
    </source>
</evidence>
<evidence type="ECO:0000256" key="13">
    <source>
        <dbReference type="SAM" id="Phobius"/>
    </source>
</evidence>
<reference evidence="15" key="1">
    <citation type="journal article" date="2019" name="Int. J. Syst. Evol. Microbiol.">
        <title>The Global Catalogue of Microorganisms (GCM) 10K type strain sequencing project: providing services to taxonomists for standard genome sequencing and annotation.</title>
        <authorList>
            <consortium name="The Broad Institute Genomics Platform"/>
            <consortium name="The Broad Institute Genome Sequencing Center for Infectious Disease"/>
            <person name="Wu L."/>
            <person name="Ma J."/>
        </authorList>
    </citation>
    <scope>NUCLEOTIDE SEQUENCE [LARGE SCALE GENOMIC DNA]</scope>
    <source>
        <strain evidence="15">JCM 3272</strain>
    </source>
</reference>
<evidence type="ECO:0000256" key="8">
    <source>
        <dbReference type="ARBA" id="ARBA00022801"/>
    </source>
</evidence>
<comment type="caution">
    <text evidence="14">The sequence shown here is derived from an EMBL/GenBank/DDBJ whole genome shotgun (WGS) entry which is preliminary data.</text>
</comment>
<accession>A0ABP5SAK2</accession>
<proteinExistence type="inferred from homology"/>
<feature type="transmembrane region" description="Helical" evidence="13">
    <location>
        <begin position="134"/>
        <end position="155"/>
    </location>
</feature>
<evidence type="ECO:0000256" key="9">
    <source>
        <dbReference type="ARBA" id="ARBA00022833"/>
    </source>
</evidence>
<keyword evidence="6 13" id="KW-0812">Transmembrane</keyword>
<dbReference type="InterPro" id="IPR052348">
    <property type="entry name" value="Metallopeptidase_M50B"/>
</dbReference>
<organism evidence="14 15">
    <name type="scientific">Dactylosporangium salmoneum</name>
    <dbReference type="NCBI Taxonomy" id="53361"/>
    <lineage>
        <taxon>Bacteria</taxon>
        <taxon>Bacillati</taxon>
        <taxon>Actinomycetota</taxon>
        <taxon>Actinomycetes</taxon>
        <taxon>Micromonosporales</taxon>
        <taxon>Micromonosporaceae</taxon>
        <taxon>Dactylosporangium</taxon>
    </lineage>
</organism>
<dbReference type="GO" id="GO:0008233">
    <property type="term" value="F:peptidase activity"/>
    <property type="evidence" value="ECO:0007669"/>
    <property type="project" value="UniProtKB-KW"/>
</dbReference>
<evidence type="ECO:0000256" key="5">
    <source>
        <dbReference type="ARBA" id="ARBA00022670"/>
    </source>
</evidence>
<dbReference type="EMBL" id="BAAARV010000004">
    <property type="protein sequence ID" value="GAA2327914.1"/>
    <property type="molecule type" value="Genomic_DNA"/>
</dbReference>
<keyword evidence="8" id="KW-0378">Hydrolase</keyword>
<evidence type="ECO:0000313" key="14">
    <source>
        <dbReference type="EMBL" id="GAA2327914.1"/>
    </source>
</evidence>
<feature type="transmembrane region" description="Helical" evidence="13">
    <location>
        <begin position="167"/>
        <end position="189"/>
    </location>
</feature>
<dbReference type="PANTHER" id="PTHR35864">
    <property type="entry name" value="ZINC METALLOPROTEASE MJ0611-RELATED"/>
    <property type="match status" value="1"/>
</dbReference>
<comment type="cofactor">
    <cofactor evidence="1">
        <name>Zn(2+)</name>
        <dbReference type="ChEBI" id="CHEBI:29105"/>
    </cofactor>
</comment>
<evidence type="ECO:0000256" key="11">
    <source>
        <dbReference type="ARBA" id="ARBA00023049"/>
    </source>
</evidence>
<dbReference type="PANTHER" id="PTHR35864:SF1">
    <property type="entry name" value="ZINC METALLOPROTEASE YWHC-RELATED"/>
    <property type="match status" value="1"/>
</dbReference>
<keyword evidence="10 13" id="KW-1133">Transmembrane helix</keyword>
<dbReference type="CDD" id="cd06158">
    <property type="entry name" value="S2P-M50_like_1"/>
    <property type="match status" value="1"/>
</dbReference>
<evidence type="ECO:0000256" key="3">
    <source>
        <dbReference type="ARBA" id="ARBA00007931"/>
    </source>
</evidence>
<keyword evidence="11" id="KW-0482">Metalloprotease</keyword>
<keyword evidence="9" id="KW-0862">Zinc</keyword>
<sequence length="264" mass="29092">MSYYGQFGSRTSRLPKEAFRPSAIFLGLLALLVASGWMAFEGYGNARINVFLFVAAGWTISLCLHEYSHALVAFKGGDHDIAHRGYLTLNPLKYTHPLLSIVLPLVFVLIGGIGLPGGAVWVNHGAIRSRFVDSLISFAGPAMNLVLAILLVMPFTLGLDTSGQPEFWAGLAFLAFLQLTASVLNFVPMPGVDGGNLVYPWLSPQWQRGFNHVAPWGMLILIALLWSPRINVWFFSVVYGIGDLIGLPSYQADYGYSLFRFWSF</sequence>
<keyword evidence="4" id="KW-1003">Cell membrane</keyword>
<feature type="transmembrane region" description="Helical" evidence="13">
    <location>
        <begin position="46"/>
        <end position="65"/>
    </location>
</feature>
<feature type="transmembrane region" description="Helical" evidence="13">
    <location>
        <begin position="98"/>
        <end position="122"/>
    </location>
</feature>
<evidence type="ECO:0000313" key="15">
    <source>
        <dbReference type="Proteomes" id="UP001501444"/>
    </source>
</evidence>
<protein>
    <submittedName>
        <fullName evidence="14">Site-2 protease family protein</fullName>
    </submittedName>
</protein>
<feature type="transmembrane region" description="Helical" evidence="13">
    <location>
        <begin position="21"/>
        <end position="40"/>
    </location>
</feature>
<feature type="transmembrane region" description="Helical" evidence="13">
    <location>
        <begin position="233"/>
        <end position="252"/>
    </location>
</feature>
<keyword evidence="5 14" id="KW-0645">Protease</keyword>
<comment type="similarity">
    <text evidence="3">Belongs to the peptidase M50B family.</text>
</comment>
<keyword evidence="15" id="KW-1185">Reference proteome</keyword>
<name>A0ABP5SAK2_9ACTN</name>
<keyword evidence="12 13" id="KW-0472">Membrane</keyword>
<dbReference type="InterPro" id="IPR044537">
    <property type="entry name" value="Rip2-like"/>
</dbReference>
<evidence type="ECO:0000256" key="7">
    <source>
        <dbReference type="ARBA" id="ARBA00022723"/>
    </source>
</evidence>